<feature type="signal peptide" evidence="3">
    <location>
        <begin position="1"/>
        <end position="30"/>
    </location>
</feature>
<dbReference type="PROSITE" id="PS51272">
    <property type="entry name" value="SLH"/>
    <property type="match status" value="3"/>
</dbReference>
<feature type="domain" description="SLH" evidence="5">
    <location>
        <begin position="1087"/>
        <end position="1146"/>
    </location>
</feature>
<dbReference type="Pfam" id="PF00395">
    <property type="entry name" value="SLH"/>
    <property type="match status" value="3"/>
</dbReference>
<dbReference type="Gene3D" id="2.10.270.10">
    <property type="entry name" value="Cholin Binding"/>
    <property type="match status" value="1"/>
</dbReference>
<dbReference type="RefSeq" id="WP_132038521.1">
    <property type="nucleotide sequence ID" value="NZ_JPNB01000002.1"/>
</dbReference>
<feature type="compositionally biased region" description="Basic and acidic residues" evidence="2">
    <location>
        <begin position="110"/>
        <end position="121"/>
    </location>
</feature>
<comment type="caution">
    <text evidence="6">The sequence shown here is derived from an EMBL/GenBank/DDBJ whole genome shotgun (WGS) entry which is preliminary data.</text>
</comment>
<dbReference type="InterPro" id="IPR001119">
    <property type="entry name" value="SLH_dom"/>
</dbReference>
<proteinExistence type="predicted"/>
<name>A0A4V2QBZ9_9FIRM</name>
<dbReference type="EMBL" id="SLUO01000007">
    <property type="protein sequence ID" value="TCL57942.1"/>
    <property type="molecule type" value="Genomic_DNA"/>
</dbReference>
<feature type="compositionally biased region" description="Low complexity" evidence="2">
    <location>
        <begin position="882"/>
        <end position="901"/>
    </location>
</feature>
<dbReference type="OrthoDB" id="1864276at2"/>
<accession>A0A4V2QBZ9</accession>
<evidence type="ECO:0000313" key="6">
    <source>
        <dbReference type="EMBL" id="TCL57942.1"/>
    </source>
</evidence>
<keyword evidence="3" id="KW-0732">Signal</keyword>
<evidence type="ECO:0000256" key="2">
    <source>
        <dbReference type="SAM" id="MobiDB-lite"/>
    </source>
</evidence>
<feature type="chain" id="PRO_5020545742" evidence="3">
    <location>
        <begin position="31"/>
        <end position="1357"/>
    </location>
</feature>
<feature type="domain" description="SLH" evidence="5">
    <location>
        <begin position="1148"/>
        <end position="1211"/>
    </location>
</feature>
<dbReference type="Gene3D" id="2.60.40.10">
    <property type="entry name" value="Immunoglobulins"/>
    <property type="match status" value="1"/>
</dbReference>
<dbReference type="Pfam" id="PF18889">
    <property type="entry name" value="Beta_helix_3"/>
    <property type="match status" value="4"/>
</dbReference>
<dbReference type="InterPro" id="IPR007110">
    <property type="entry name" value="Ig-like_dom"/>
</dbReference>
<feature type="region of interest" description="Disordered" evidence="2">
    <location>
        <begin position="80"/>
        <end position="126"/>
    </location>
</feature>
<evidence type="ECO:0000259" key="4">
    <source>
        <dbReference type="PROSITE" id="PS50835"/>
    </source>
</evidence>
<evidence type="ECO:0000259" key="5">
    <source>
        <dbReference type="PROSITE" id="PS51272"/>
    </source>
</evidence>
<dbReference type="SUPFAM" id="SSF69360">
    <property type="entry name" value="Cell wall binding repeat"/>
    <property type="match status" value="1"/>
</dbReference>
<feature type="region of interest" description="Disordered" evidence="2">
    <location>
        <begin position="874"/>
        <end position="901"/>
    </location>
</feature>
<dbReference type="Gene3D" id="2.60.40.2700">
    <property type="match status" value="1"/>
</dbReference>
<reference evidence="6 7" key="1">
    <citation type="submission" date="2019-03" db="EMBL/GenBank/DDBJ databases">
        <title>Genomic Encyclopedia of Type Strains, Phase IV (KMG-IV): sequencing the most valuable type-strain genomes for metagenomic binning, comparative biology and taxonomic classification.</title>
        <authorList>
            <person name="Goeker M."/>
        </authorList>
    </citation>
    <scope>NUCLEOTIDE SEQUENCE [LARGE SCALE GENOMIC DNA]</scope>
    <source>
        <strain evidence="6 7">DSM 100556</strain>
    </source>
</reference>
<organism evidence="6 7">
    <name type="scientific">Kineothrix alysoides</name>
    <dbReference type="NCBI Taxonomy" id="1469948"/>
    <lineage>
        <taxon>Bacteria</taxon>
        <taxon>Bacillati</taxon>
        <taxon>Bacillota</taxon>
        <taxon>Clostridia</taxon>
        <taxon>Lachnospirales</taxon>
        <taxon>Lachnospiraceae</taxon>
        <taxon>Kineothrix</taxon>
    </lineage>
</organism>
<dbReference type="PROSITE" id="PS50835">
    <property type="entry name" value="IG_LIKE"/>
    <property type="match status" value="1"/>
</dbReference>
<dbReference type="STRING" id="1469948.GCA_000732725_02176"/>
<protein>
    <submittedName>
        <fullName evidence="6">S-layer family protein</fullName>
    </submittedName>
</protein>
<evidence type="ECO:0000313" key="7">
    <source>
        <dbReference type="Proteomes" id="UP000295718"/>
    </source>
</evidence>
<feature type="domain" description="Ig-like" evidence="4">
    <location>
        <begin position="572"/>
        <end position="660"/>
    </location>
</feature>
<dbReference type="InterPro" id="IPR013783">
    <property type="entry name" value="Ig-like_fold"/>
</dbReference>
<keyword evidence="1" id="KW-0677">Repeat</keyword>
<feature type="domain" description="SLH" evidence="5">
    <location>
        <begin position="1214"/>
        <end position="1277"/>
    </location>
</feature>
<sequence length="1357" mass="139902">MIKRTSMKIMPLALAVVLIFTNRTPFTVLAADDKQTPIETSGELFNFTQLSSEIALQTLSVGTSQDDLILPDTLEATMRQASAPADQNPEEQAAIEGEAEQSFASPSEVQVHDDANQHQDEPDLSAEPPLEAVNEAEMITVSVPVQEWIPQPEFDSSTIGTYVFTPVLDGAQSLAEDAELPSITVQVITGFMPQSAMLLTQGVGTTTIDVGDSSTESGIGWTYSGSNGVFTVTGDVTVTGTTTTNYISVPNGAAVNITLGGTTINLESGADRSPITIGDGADVTLTLATGTTNTLTASQQGAGIRTGQNAKLTINGTGDLTAQGAQYWPGIGGYGGNATINITDGNITANGGRYAAGIGGSTGYHGNGTITINGGTIVATGGEGGAGIGGGYYGAGGIITVNGGTLVATGGLNGAGIGGGLDGAGGIITVNGGTVTAASSDPEDNAIGPGDSGSPGIITITGGYVNTLVGHVSPQPTTGSTPVYLNTLSIGNPNIGDGVAIESIKYDSDKSYNNDKIFTANNGMVYIWLPQNSSDSASVDVVVQGVTYTKAWARTGTAETETLLRYGNAETPNISGQPQNGTYTVGSTATPLTVTANVSEDSGTLSYQWYQNTNNNTTDGIAIGTDSANYTPDTNTVGTLHYYCVITNTNTSVSGSQTAAATSSIATVTVNTPVTTVPTLSMTPNAATVDVNTATNGDVVSSAIPANFSGIPTYSIDGPTQLPAGLSLNHSTGEITVASAASLSASSVTVTVKAEYLTESATAVVAIIVNDTTPPATPTLTTTPTDFNFGSVTVNTTSPSSSLDVSGTDLTDNITYAVSGDTAAFVVDASAWDVTSGGSLGIAFKPTAVQTYNATITFFSNGASSKTVALTGSGTSDGNGNGTFDSNSSGSSSSGDIGSYSSPPATTTGNIIMYGVNIPYTMYSSTGALTLGLTSAKLDEILKSAGNNKTIAVDIGSLANLKEIKVSFPPAWFSAHKNITMPVQSGIGGVYLNNSLAQKFSQNTNATVSLKSGSLIFSAEQGGKSVTWNTPGAPVMIYMPYTPVKDANVNAIVLYDKTIGKTVGHSFYQNGKLYGAVSNPGVYDAKVVLTSFTDTSNHLAKGDIAYAVSHGLISGTTATTFAPDTAITCAEFIMMLGKLSGVDVNGYKTSSFTDVANYSAAMPYISWAVRNKIVTSIGNNYFSPDNSVTREQMALMIVNYTQATGQTLPTACQAVTFADNSSISAGTSDAVKTIQRAGIIQSKPNNRFDPQGSVTRAEASSIIRRFAESVISGEKGWVQAGNGQWQYIGEDYKPTIGWLTTTEGHKYYLNMDGFRVSDKWFQIAAMRYYFYSDGKLAVNTTVDGYEVGADGARKDKK</sequence>
<gene>
    <name evidence="6" type="ORF">EDD76_10756</name>
</gene>
<keyword evidence="7" id="KW-1185">Reference proteome</keyword>
<evidence type="ECO:0000256" key="1">
    <source>
        <dbReference type="ARBA" id="ARBA00022737"/>
    </source>
</evidence>
<dbReference type="Proteomes" id="UP000295718">
    <property type="component" value="Unassembled WGS sequence"/>
</dbReference>
<evidence type="ECO:0000256" key="3">
    <source>
        <dbReference type="SAM" id="SignalP"/>
    </source>
</evidence>